<evidence type="ECO:0000259" key="5">
    <source>
        <dbReference type="PROSITE" id="PS50893"/>
    </source>
</evidence>
<dbReference type="InterPro" id="IPR027417">
    <property type="entry name" value="P-loop_NTPase"/>
</dbReference>
<reference evidence="6 7" key="1">
    <citation type="submission" date="2023-07" db="EMBL/GenBank/DDBJ databases">
        <authorList>
            <person name="Girao M."/>
            <person name="Carvalho M.F."/>
        </authorList>
    </citation>
    <scope>NUCLEOTIDE SEQUENCE [LARGE SCALE GENOMIC DNA]</scope>
    <source>
        <strain evidence="6 7">66/93</strain>
    </source>
</reference>
<dbReference type="Gene3D" id="3.40.50.300">
    <property type="entry name" value="P-loop containing nucleotide triphosphate hydrolases"/>
    <property type="match status" value="1"/>
</dbReference>
<dbReference type="SMART" id="SM00382">
    <property type="entry name" value="AAA"/>
    <property type="match status" value="1"/>
</dbReference>
<protein>
    <submittedName>
        <fullName evidence="6">ABC transporter ATP-binding protein</fullName>
    </submittedName>
</protein>
<evidence type="ECO:0000256" key="4">
    <source>
        <dbReference type="ARBA" id="ARBA00022967"/>
    </source>
</evidence>
<feature type="domain" description="ABC transporter" evidence="5">
    <location>
        <begin position="4"/>
        <end position="236"/>
    </location>
</feature>
<dbReference type="RefSeq" id="WP_330157326.1">
    <property type="nucleotide sequence ID" value="NZ_BAAAJA010000028.1"/>
</dbReference>
<dbReference type="InterPro" id="IPR003593">
    <property type="entry name" value="AAA+_ATPase"/>
</dbReference>
<comment type="caution">
    <text evidence="6">The sequence shown here is derived from an EMBL/GenBank/DDBJ whole genome shotgun (WGS) entry which is preliminary data.</text>
</comment>
<evidence type="ECO:0000313" key="6">
    <source>
        <dbReference type="EMBL" id="MEE2050081.1"/>
    </source>
</evidence>
<dbReference type="Pfam" id="PF00005">
    <property type="entry name" value="ABC_tran"/>
    <property type="match status" value="1"/>
</dbReference>
<keyword evidence="4" id="KW-1278">Translocase</keyword>
<keyword evidence="1" id="KW-0813">Transport</keyword>
<gene>
    <name evidence="6" type="ORF">Q8A49_06170</name>
</gene>
<dbReference type="InterPro" id="IPR017871">
    <property type="entry name" value="ABC_transporter-like_CS"/>
</dbReference>
<dbReference type="EMBL" id="JAUUCC010000011">
    <property type="protein sequence ID" value="MEE2050081.1"/>
    <property type="molecule type" value="Genomic_DNA"/>
</dbReference>
<dbReference type="CDD" id="cd03214">
    <property type="entry name" value="ABC_Iron-Siderophores_B12_Hemin"/>
    <property type="match status" value="1"/>
</dbReference>
<dbReference type="GO" id="GO:0005524">
    <property type="term" value="F:ATP binding"/>
    <property type="evidence" value="ECO:0007669"/>
    <property type="project" value="UniProtKB-KW"/>
</dbReference>
<dbReference type="PROSITE" id="PS00211">
    <property type="entry name" value="ABC_TRANSPORTER_1"/>
    <property type="match status" value="1"/>
</dbReference>
<organism evidence="6 7">
    <name type="scientific">Nocardiopsis tropica</name>
    <dbReference type="NCBI Taxonomy" id="109330"/>
    <lineage>
        <taxon>Bacteria</taxon>
        <taxon>Bacillati</taxon>
        <taxon>Actinomycetota</taxon>
        <taxon>Actinomycetes</taxon>
        <taxon>Streptosporangiales</taxon>
        <taxon>Nocardiopsidaceae</taxon>
        <taxon>Nocardiopsis</taxon>
    </lineage>
</organism>
<dbReference type="PROSITE" id="PS50893">
    <property type="entry name" value="ABC_TRANSPORTER_2"/>
    <property type="match status" value="1"/>
</dbReference>
<evidence type="ECO:0000256" key="2">
    <source>
        <dbReference type="ARBA" id="ARBA00022741"/>
    </source>
</evidence>
<evidence type="ECO:0000313" key="7">
    <source>
        <dbReference type="Proteomes" id="UP001348641"/>
    </source>
</evidence>
<evidence type="ECO:0000256" key="3">
    <source>
        <dbReference type="ARBA" id="ARBA00022840"/>
    </source>
</evidence>
<proteinExistence type="predicted"/>
<name>A0ABU7KLB5_9ACTN</name>
<keyword evidence="2" id="KW-0547">Nucleotide-binding</keyword>
<evidence type="ECO:0000256" key="1">
    <source>
        <dbReference type="ARBA" id="ARBA00022448"/>
    </source>
</evidence>
<keyword evidence="3 6" id="KW-0067">ATP-binding</keyword>
<dbReference type="PANTHER" id="PTHR42794:SF1">
    <property type="entry name" value="HEMIN IMPORT ATP-BINDING PROTEIN HMUV"/>
    <property type="match status" value="1"/>
</dbReference>
<dbReference type="InterPro" id="IPR003439">
    <property type="entry name" value="ABC_transporter-like_ATP-bd"/>
</dbReference>
<sequence length="261" mass="27975">MTALAANDITWSVDRTRILDGVSIEVRSNEVLAVLGPNGAGKSSLLRILAGLRRPDAGTVLLGGEPVRSLPRRAVARRMAIVEQSPEVHTDITVDEAVALGRTPYRSTFAGLDGEDRAAIEHALALTGMRAYRSRSWRTLSGGEQQRAQLARALAQQPEVIVLDEPTNHLDIRYQLEVLTLLRSLDMTVVTALHDLNLAARYCDRVAVLHDGRVAASGPPAAVLTPELIRSVYAVEAVVDTSPHTGAPVATYLGAGADRLA</sequence>
<accession>A0ABU7KLB5</accession>
<dbReference type="PANTHER" id="PTHR42794">
    <property type="entry name" value="HEMIN IMPORT ATP-BINDING PROTEIN HMUV"/>
    <property type="match status" value="1"/>
</dbReference>
<dbReference type="SUPFAM" id="SSF52540">
    <property type="entry name" value="P-loop containing nucleoside triphosphate hydrolases"/>
    <property type="match status" value="1"/>
</dbReference>
<dbReference type="Proteomes" id="UP001348641">
    <property type="component" value="Unassembled WGS sequence"/>
</dbReference>